<organism evidence="1 2">
    <name type="scientific">Mailhella massiliensis</name>
    <dbReference type="NCBI Taxonomy" id="1903261"/>
    <lineage>
        <taxon>Bacteria</taxon>
        <taxon>Pseudomonadati</taxon>
        <taxon>Thermodesulfobacteriota</taxon>
        <taxon>Desulfovibrionia</taxon>
        <taxon>Desulfovibrionales</taxon>
        <taxon>Desulfovibrionaceae</taxon>
        <taxon>Mailhella</taxon>
    </lineage>
</organism>
<dbReference type="Proteomes" id="UP000698963">
    <property type="component" value="Unassembled WGS sequence"/>
</dbReference>
<reference evidence="1" key="2">
    <citation type="submission" date="2021-09" db="EMBL/GenBank/DDBJ databases">
        <authorList>
            <person name="Gilroy R."/>
        </authorList>
    </citation>
    <scope>NUCLEOTIDE SEQUENCE</scope>
    <source>
        <strain evidence="1">ChiGjej2B2-19336</strain>
    </source>
</reference>
<name>A0A921DS58_9BACT</name>
<dbReference type="EMBL" id="DYZA01000057">
    <property type="protein sequence ID" value="HJD96602.1"/>
    <property type="molecule type" value="Genomic_DNA"/>
</dbReference>
<reference evidence="1" key="1">
    <citation type="journal article" date="2021" name="PeerJ">
        <title>Extensive microbial diversity within the chicken gut microbiome revealed by metagenomics and culture.</title>
        <authorList>
            <person name="Gilroy R."/>
            <person name="Ravi A."/>
            <person name="Getino M."/>
            <person name="Pursley I."/>
            <person name="Horton D.L."/>
            <person name="Alikhan N.F."/>
            <person name="Baker D."/>
            <person name="Gharbi K."/>
            <person name="Hall N."/>
            <person name="Watson M."/>
            <person name="Adriaenssens E.M."/>
            <person name="Foster-Nyarko E."/>
            <person name="Jarju S."/>
            <person name="Secka A."/>
            <person name="Antonio M."/>
            <person name="Oren A."/>
            <person name="Chaudhuri R.R."/>
            <person name="La Ragione R."/>
            <person name="Hildebrand F."/>
            <person name="Pallen M.J."/>
        </authorList>
    </citation>
    <scope>NUCLEOTIDE SEQUENCE</scope>
    <source>
        <strain evidence="1">ChiGjej2B2-19336</strain>
    </source>
</reference>
<evidence type="ECO:0000313" key="1">
    <source>
        <dbReference type="EMBL" id="HJD96602.1"/>
    </source>
</evidence>
<comment type="caution">
    <text evidence="1">The sequence shown here is derived from an EMBL/GenBank/DDBJ whole genome shotgun (WGS) entry which is preliminary data.</text>
</comment>
<gene>
    <name evidence="1" type="ORF">K8W16_03010</name>
</gene>
<evidence type="ECO:0000313" key="2">
    <source>
        <dbReference type="Proteomes" id="UP000698963"/>
    </source>
</evidence>
<proteinExistence type="predicted"/>
<dbReference type="RefSeq" id="WP_304121029.1">
    <property type="nucleotide sequence ID" value="NZ_DYZA01000057.1"/>
</dbReference>
<sequence length="70" mass="7830">MRKPRLGTVLLVLWGIFLTSMVYGYLAWLQPSRLASTVSRILESKLNVQCEIGEVSLSLFPLPTLHASDL</sequence>
<accession>A0A921DS58</accession>
<feature type="non-terminal residue" evidence="1">
    <location>
        <position position="70"/>
    </location>
</feature>
<protein>
    <submittedName>
        <fullName evidence="1">Uncharacterized protein</fullName>
    </submittedName>
</protein>
<dbReference type="AlphaFoldDB" id="A0A921DS58"/>